<dbReference type="Gene3D" id="1.10.10.630">
    <property type="entry name" value="DnaD domain-like"/>
    <property type="match status" value="1"/>
</dbReference>
<gene>
    <name evidence="4" type="ordered locus">BCAH820_4408</name>
</gene>
<dbReference type="KEGG" id="bcu:BCAH820_4408"/>
<reference evidence="4 5" key="1">
    <citation type="submission" date="2008-10" db="EMBL/GenBank/DDBJ databases">
        <title>Genome sequence of Bacillus cereus AH820.</title>
        <authorList>
            <person name="Dodson R.J."/>
            <person name="Durkin A.S."/>
            <person name="Rosovitz M.J."/>
            <person name="Rasko D.A."/>
            <person name="Hoffmaster A."/>
            <person name="Ravel J."/>
            <person name="Sutton G."/>
        </authorList>
    </citation>
    <scope>NUCLEOTIDE SEQUENCE [LARGE SCALE GENOMIC DNA]</scope>
    <source>
        <strain evidence="4 5">AH820</strain>
    </source>
</reference>
<proteinExistence type="inferred from homology"/>
<dbReference type="Pfam" id="PF07261">
    <property type="entry name" value="DnaB_2"/>
    <property type="match status" value="1"/>
</dbReference>
<evidence type="ECO:0000313" key="4">
    <source>
        <dbReference type="EMBL" id="ACK89302.1"/>
    </source>
</evidence>
<dbReference type="AlphaFoldDB" id="B7JP18"/>
<dbReference type="EMBL" id="CP001283">
    <property type="protein sequence ID" value="ACK89302.1"/>
    <property type="molecule type" value="Genomic_DNA"/>
</dbReference>
<evidence type="ECO:0000259" key="3">
    <source>
        <dbReference type="Pfam" id="PF07261"/>
    </source>
</evidence>
<feature type="region of interest" description="Disordered" evidence="2">
    <location>
        <begin position="143"/>
        <end position="174"/>
    </location>
</feature>
<organism evidence="4 5">
    <name type="scientific">Bacillus cereus (strain AH820)</name>
    <dbReference type="NCBI Taxonomy" id="405535"/>
    <lineage>
        <taxon>Bacteria</taxon>
        <taxon>Bacillati</taxon>
        <taxon>Bacillota</taxon>
        <taxon>Bacilli</taxon>
        <taxon>Bacillales</taxon>
        <taxon>Bacillaceae</taxon>
        <taxon>Bacillus</taxon>
        <taxon>Bacillus cereus group</taxon>
    </lineage>
</organism>
<dbReference type="InterPro" id="IPR034829">
    <property type="entry name" value="DnaD-like_sf"/>
</dbReference>
<dbReference type="InterPro" id="IPR006343">
    <property type="entry name" value="DnaB/C_C"/>
</dbReference>
<dbReference type="SUPFAM" id="SSF158499">
    <property type="entry name" value="DnaD domain-like"/>
    <property type="match status" value="1"/>
</dbReference>
<dbReference type="NCBIfam" id="TIGR01446">
    <property type="entry name" value="DnaD_dom"/>
    <property type="match status" value="1"/>
</dbReference>
<evidence type="ECO:0000313" key="5">
    <source>
        <dbReference type="Proteomes" id="UP000001363"/>
    </source>
</evidence>
<dbReference type="PANTHER" id="PTHR37293:SF5">
    <property type="entry name" value="DNA REPLICATION PROTEIN"/>
    <property type="match status" value="1"/>
</dbReference>
<protein>
    <submittedName>
        <fullName evidence="4">DnaD domain protein</fullName>
    </submittedName>
</protein>
<dbReference type="RefSeq" id="WP_000312165.1">
    <property type="nucleotide sequence ID" value="NC_011773.1"/>
</dbReference>
<feature type="domain" description="DnaB/C C-terminal" evidence="3">
    <location>
        <begin position="183"/>
        <end position="252"/>
    </location>
</feature>
<sequence>MAVYRQVQVSFWQDAKVIEEMTPEDKLFNLYLLTNPRTTQIGVYQITKKQMAFDLGYSMESVNALLDRFEKHHKLVKYNPETRELAILNWGKYNLNRGGKPVEDCIRKELDGVGDTSLVALVAAKVKNDKIRAIFEEFLHADDTSDDTSTTGGQEKEEEKEEEKEQQQEERAGAKEVVEVNPISFYEKNFGFITPFIADGIHAWIDDLNAELVVKAMQIALEKNTRNMNYVNTILRDWHLKGLKTVADVEAADQAFRAQRLAKGQQTMQAPYQNKGLSASTQNVLQQQEAWKQNIPTEEELAALNQQNAWMAQ</sequence>
<dbReference type="HOGENOM" id="CLU_044316_0_1_9"/>
<evidence type="ECO:0000256" key="1">
    <source>
        <dbReference type="ARBA" id="ARBA00093462"/>
    </source>
</evidence>
<evidence type="ECO:0000256" key="2">
    <source>
        <dbReference type="SAM" id="MobiDB-lite"/>
    </source>
</evidence>
<dbReference type="Proteomes" id="UP000001363">
    <property type="component" value="Chromosome"/>
</dbReference>
<dbReference type="InterPro" id="IPR053162">
    <property type="entry name" value="DnaD"/>
</dbReference>
<comment type="similarity">
    <text evidence="1">Belongs to the DnaB/DnaD family.</text>
</comment>
<accession>B7JP18</accession>
<feature type="compositionally biased region" description="Basic and acidic residues" evidence="2">
    <location>
        <begin position="163"/>
        <end position="174"/>
    </location>
</feature>
<dbReference type="PANTHER" id="PTHR37293">
    <property type="entry name" value="PHAGE REPLICATION PROTEIN-RELATED"/>
    <property type="match status" value="1"/>
</dbReference>
<name>B7JP18_BACC0</name>